<feature type="transmembrane region" description="Helical" evidence="1">
    <location>
        <begin position="370"/>
        <end position="388"/>
    </location>
</feature>
<feature type="transmembrane region" description="Helical" evidence="1">
    <location>
        <begin position="86"/>
        <end position="108"/>
    </location>
</feature>
<feature type="transmembrane region" description="Helical" evidence="1">
    <location>
        <begin position="279"/>
        <end position="299"/>
    </location>
</feature>
<sequence length="543" mass="62216">MTQGARVDLAELVKWSALYAVLAGYYLSFSKYGFNIWDEGGFANGSLRTLNGEMAGRDFNPIGYTPGRYVFGEFLFRVFGVHLQSLRIGVALLTPAMVIALYAVGRRIMPPGFALVAALFLLSAPSMYYNRFFIFFTVLNLFCLIRCMEAMTRGRLLILAGVVLLSAYFKFEVAMYSTLIAGVALGLLLWKRRRESDAGPGFQKTWSIALHRPVFWVTVAGLAAALAALLYYVSSINLYEKGVRQLLESYEVWGNPMPALFPVGEVWATMKPHEYFDRVLFYIPPLLYALTGLLLAWRLLRREGGWRMQDYYLFVIFAFGLCSFGLVIWRSGHDNLLRTLAPAYLLFCYGLYLVWNRATKAPLFSGGGLLKRMPLNLLLLLAPFFYLYEMNVNHGFYAGSIGAMRQETTRLTLERMDVYTNEAEALMIENVLERIQIYSDKNDRIFALPLNPIFYFISERSNPTPYDWILPGMLDEGGERKVIEYLRKDSPKVIIYVDIPIDGKNERRFVKYSPQVFNYIAENYLFDEFVGYFQILLPRSILE</sequence>
<proteinExistence type="predicted"/>
<evidence type="ECO:0000313" key="3">
    <source>
        <dbReference type="Proteomes" id="UP000594464"/>
    </source>
</evidence>
<dbReference type="Proteomes" id="UP000594464">
    <property type="component" value="Chromosome"/>
</dbReference>
<reference evidence="3" key="1">
    <citation type="submission" date="2020-02" db="EMBL/GenBank/DDBJ databases">
        <title>Genomic and physiological characterization of two novel Nitrospinaceae genera.</title>
        <authorList>
            <person name="Mueller A.J."/>
            <person name="Jung M.-Y."/>
            <person name="Strachan C.R."/>
            <person name="Herbold C.W."/>
            <person name="Kirkegaard R.H."/>
            <person name="Daims H."/>
        </authorList>
    </citation>
    <scope>NUCLEOTIDE SEQUENCE [LARGE SCALE GENOMIC DNA]</scope>
</reference>
<name>A0A7T0C565_9BACT</name>
<feature type="transmembrane region" description="Helical" evidence="1">
    <location>
        <begin position="311"/>
        <end position="329"/>
    </location>
</feature>
<dbReference type="EMBL" id="CP048620">
    <property type="protein sequence ID" value="QPJ66761.1"/>
    <property type="molecule type" value="Genomic_DNA"/>
</dbReference>
<feature type="transmembrane region" description="Helical" evidence="1">
    <location>
        <begin position="175"/>
        <end position="192"/>
    </location>
</feature>
<evidence type="ECO:0008006" key="4">
    <source>
        <dbReference type="Google" id="ProtNLM"/>
    </source>
</evidence>
<keyword evidence="1" id="KW-0472">Membrane</keyword>
<feature type="transmembrane region" description="Helical" evidence="1">
    <location>
        <begin position="213"/>
        <end position="233"/>
    </location>
</feature>
<protein>
    <recommendedName>
        <fullName evidence="4">Glycosyltransferase RgtA/B/C/D-like domain-containing protein</fullName>
    </recommendedName>
</protein>
<feature type="transmembrane region" description="Helical" evidence="1">
    <location>
        <begin position="12"/>
        <end position="29"/>
    </location>
</feature>
<keyword evidence="1" id="KW-0812">Transmembrane</keyword>
<gene>
    <name evidence="2" type="ORF">G3M78_04170</name>
</gene>
<dbReference type="AlphaFoldDB" id="A0A7T0C565"/>
<keyword evidence="1" id="KW-1133">Transmembrane helix</keyword>
<organism evidence="2 3">
    <name type="scientific">Candidatus Nitrohelix vancouverensis</name>
    <dbReference type="NCBI Taxonomy" id="2705534"/>
    <lineage>
        <taxon>Bacteria</taxon>
        <taxon>Pseudomonadati</taxon>
        <taxon>Nitrospinota/Tectimicrobiota group</taxon>
        <taxon>Nitrospinota</taxon>
        <taxon>Nitrospinia</taxon>
        <taxon>Nitrospinales</taxon>
        <taxon>Nitrospinaceae</taxon>
        <taxon>Candidatus Nitrohelix</taxon>
    </lineage>
</organism>
<accession>A0A7T0C565</accession>
<feature type="transmembrane region" description="Helical" evidence="1">
    <location>
        <begin position="341"/>
        <end position="358"/>
    </location>
</feature>
<dbReference type="KEGG" id="nva:G3M78_04170"/>
<evidence type="ECO:0000313" key="2">
    <source>
        <dbReference type="EMBL" id="QPJ66761.1"/>
    </source>
</evidence>
<evidence type="ECO:0000256" key="1">
    <source>
        <dbReference type="SAM" id="Phobius"/>
    </source>
</evidence>